<evidence type="ECO:0000259" key="3">
    <source>
        <dbReference type="PROSITE" id="PS01148"/>
    </source>
</evidence>
<feature type="region of interest" description="Disordered" evidence="2">
    <location>
        <begin position="80"/>
        <end position="99"/>
    </location>
</feature>
<organism evidence="4 5">
    <name type="scientific">Ancylobacter polymorphus</name>
    <dbReference type="NCBI Taxonomy" id="223390"/>
    <lineage>
        <taxon>Bacteria</taxon>
        <taxon>Pseudomonadati</taxon>
        <taxon>Pseudomonadota</taxon>
        <taxon>Alphaproteobacteria</taxon>
        <taxon>Hyphomicrobiales</taxon>
        <taxon>Xanthobacteraceae</taxon>
        <taxon>Ancylobacter</taxon>
    </lineage>
</organism>
<keyword evidence="4" id="KW-0808">Transferase</keyword>
<dbReference type="InterPro" id="IPR036868">
    <property type="entry name" value="TusA-like_sf"/>
</dbReference>
<dbReference type="RefSeq" id="WP_307017555.1">
    <property type="nucleotide sequence ID" value="NZ_JAUSUI010000001.1"/>
</dbReference>
<comment type="caution">
    <text evidence="4">The sequence shown here is derived from an EMBL/GenBank/DDBJ whole genome shotgun (WGS) entry which is preliminary data.</text>
</comment>
<comment type="similarity">
    <text evidence="1">Belongs to the sulfur carrier protein TusA family.</text>
</comment>
<dbReference type="EMBL" id="JAUSUI010000001">
    <property type="protein sequence ID" value="MDQ0301308.1"/>
    <property type="molecule type" value="Genomic_DNA"/>
</dbReference>
<dbReference type="Gene3D" id="3.30.110.40">
    <property type="entry name" value="TusA-like domain"/>
    <property type="match status" value="1"/>
</dbReference>
<reference evidence="4 5" key="1">
    <citation type="submission" date="2023-07" db="EMBL/GenBank/DDBJ databases">
        <title>Genomic Encyclopedia of Type Strains, Phase IV (KMG-IV): sequencing the most valuable type-strain genomes for metagenomic binning, comparative biology and taxonomic classification.</title>
        <authorList>
            <person name="Goeker M."/>
        </authorList>
    </citation>
    <scope>NUCLEOTIDE SEQUENCE [LARGE SCALE GENOMIC DNA]</scope>
    <source>
        <strain evidence="4 5">DSM 2457</strain>
    </source>
</reference>
<dbReference type="PANTHER" id="PTHR33279:SF6">
    <property type="entry name" value="SULFUR CARRIER PROTEIN YEDF-RELATED"/>
    <property type="match status" value="1"/>
</dbReference>
<dbReference type="Proteomes" id="UP001224682">
    <property type="component" value="Unassembled WGS sequence"/>
</dbReference>
<evidence type="ECO:0000256" key="1">
    <source>
        <dbReference type="ARBA" id="ARBA00008984"/>
    </source>
</evidence>
<proteinExistence type="inferred from homology"/>
<dbReference type="EC" id="2.8.1.-" evidence="4"/>
<dbReference type="SUPFAM" id="SSF64307">
    <property type="entry name" value="SirA-like"/>
    <property type="match status" value="1"/>
</dbReference>
<accession>A0ABU0B664</accession>
<gene>
    <name evidence="4" type="ORF">J2S75_000319</name>
</gene>
<dbReference type="InterPro" id="IPR001455">
    <property type="entry name" value="TusA-like"/>
</dbReference>
<name>A0ABU0B664_9HYPH</name>
<dbReference type="GO" id="GO:0016740">
    <property type="term" value="F:transferase activity"/>
    <property type="evidence" value="ECO:0007669"/>
    <property type="project" value="UniProtKB-KW"/>
</dbReference>
<feature type="compositionally biased region" description="Basic and acidic residues" evidence="2">
    <location>
        <begin position="80"/>
        <end position="91"/>
    </location>
</feature>
<keyword evidence="5" id="KW-1185">Reference proteome</keyword>
<sequence length="99" mass="10771">MAARIPDEPPLRLDLKGLKCPLPALHTRRALARVQVGAVIVVECTDPMAAIDIPHLVRQDGHELVAQERQGDILSFQIRKRETPAEREGDGHPAGGTAI</sequence>
<dbReference type="PANTHER" id="PTHR33279">
    <property type="entry name" value="SULFUR CARRIER PROTEIN YEDF-RELATED"/>
    <property type="match status" value="1"/>
</dbReference>
<dbReference type="CDD" id="cd00291">
    <property type="entry name" value="SirA_YedF_YeeD"/>
    <property type="match status" value="1"/>
</dbReference>
<protein>
    <submittedName>
        <fullName evidence="4">tRNA 2-thiouridine synthesizing protein A</fullName>
        <ecNumber evidence="4">2.8.1.-</ecNumber>
    </submittedName>
</protein>
<feature type="domain" description="UPF0033" evidence="3">
    <location>
        <begin position="13"/>
        <end position="37"/>
    </location>
</feature>
<evidence type="ECO:0000313" key="4">
    <source>
        <dbReference type="EMBL" id="MDQ0301308.1"/>
    </source>
</evidence>
<evidence type="ECO:0000313" key="5">
    <source>
        <dbReference type="Proteomes" id="UP001224682"/>
    </source>
</evidence>
<dbReference type="PROSITE" id="PS01148">
    <property type="entry name" value="UPF0033"/>
    <property type="match status" value="1"/>
</dbReference>
<evidence type="ECO:0000256" key="2">
    <source>
        <dbReference type="SAM" id="MobiDB-lite"/>
    </source>
</evidence>
<dbReference type="Pfam" id="PF01206">
    <property type="entry name" value="TusA"/>
    <property type="match status" value="1"/>
</dbReference>